<name>A0A7S2PYY5_9STRA</name>
<organism evidence="2">
    <name type="scientific">Skeletonema marinoi</name>
    <dbReference type="NCBI Taxonomy" id="267567"/>
    <lineage>
        <taxon>Eukaryota</taxon>
        <taxon>Sar</taxon>
        <taxon>Stramenopiles</taxon>
        <taxon>Ochrophyta</taxon>
        <taxon>Bacillariophyta</taxon>
        <taxon>Coscinodiscophyceae</taxon>
        <taxon>Thalassiosirophycidae</taxon>
        <taxon>Thalassiosirales</taxon>
        <taxon>Skeletonemataceae</taxon>
        <taxon>Skeletonema</taxon>
        <taxon>Skeletonema marinoi-dohrnii complex</taxon>
    </lineage>
</organism>
<accession>A0A7S2PYY5</accession>
<feature type="region of interest" description="Disordered" evidence="1">
    <location>
        <begin position="483"/>
        <end position="519"/>
    </location>
</feature>
<evidence type="ECO:0000313" key="2">
    <source>
        <dbReference type="EMBL" id="CAD9625200.1"/>
    </source>
</evidence>
<evidence type="ECO:0000256" key="1">
    <source>
        <dbReference type="SAM" id="MobiDB-lite"/>
    </source>
</evidence>
<dbReference type="AlphaFoldDB" id="A0A7S2PYY5"/>
<feature type="compositionally biased region" description="Basic and acidic residues" evidence="1">
    <location>
        <begin position="501"/>
        <end position="514"/>
    </location>
</feature>
<sequence>MAANEDDVKEGFLVDFGNPSTASASSSSSSGNNKSCPHLVSAVTQFQLLRKNNEYQNRYLCDHDAEDLWKDFLILATERWKESINVLLKVRKDISLGALKKSSDEAYDAREKCREVNMLLGIHCLDIHDFLSGEVSSLARPSTLRNGTSMSLSPFNALLSQTDHCFLLAAEEAFKNALILVMEQEDCQKSLPDSITNRFVKGQHFLLRGRAQHNIGQAFVEQSQCKFLVGEGNRKLKQRLLKQASKEFADSLNSANLCRGNTTAIYGHVDAELIDSDSDCTWTSSAMRQSFEAFKLVSLTSRSYGICLWELGEMEKAENTFCGTADLSDYLNFMGDEHISNEEVVDALRDPYWCAMTLAEFATRSLEDMPIRGGNEKKGNGILRMVKLALQQARLVSDKIFALAREHSIENMTNVISTREEIDAEEKSICDMWEKKKVSSKKNIYPQSSLQNVAMTALPRRDIGGLAHSALAADAPRKIFIRDGGTSSSSLRSRAYRKGKRNEEERQAASENFHDAFGVEDSNPNFDGDGFALSGLDPTQPSSQHHGKYLKWGDELLEEHERNAYPACCPPLPPNIPLNIKMAITSKLGDILPSDDKLVAKLYT</sequence>
<reference evidence="2" key="1">
    <citation type="submission" date="2021-01" db="EMBL/GenBank/DDBJ databases">
        <authorList>
            <person name="Corre E."/>
            <person name="Pelletier E."/>
            <person name="Niang G."/>
            <person name="Scheremetjew M."/>
            <person name="Finn R."/>
            <person name="Kale V."/>
            <person name="Holt S."/>
            <person name="Cochrane G."/>
            <person name="Meng A."/>
            <person name="Brown T."/>
            <person name="Cohen L."/>
        </authorList>
    </citation>
    <scope>NUCLEOTIDE SEQUENCE</scope>
    <source>
        <strain evidence="2">SM1012Den-03</strain>
    </source>
</reference>
<dbReference type="EMBL" id="HBGZ01028302">
    <property type="protein sequence ID" value="CAD9625200.1"/>
    <property type="molecule type" value="Transcribed_RNA"/>
</dbReference>
<protein>
    <submittedName>
        <fullName evidence="2">Uncharacterized protein</fullName>
    </submittedName>
</protein>
<gene>
    <name evidence="2" type="ORF">SMAR0320_LOCUS20152</name>
</gene>
<proteinExistence type="predicted"/>